<dbReference type="Ensembl" id="ENSSMRT00000033787.1">
    <property type="protein sequence ID" value="ENSSMRP00000028952.1"/>
    <property type="gene ID" value="ENSSMRG00000022286.1"/>
</dbReference>
<dbReference type="AlphaFoldDB" id="A0A8D0ECS2"/>
<evidence type="ECO:0000313" key="2">
    <source>
        <dbReference type="Proteomes" id="UP000694421"/>
    </source>
</evidence>
<protein>
    <submittedName>
        <fullName evidence="1">Uncharacterized protein</fullName>
    </submittedName>
</protein>
<reference evidence="1" key="1">
    <citation type="submission" date="2025-08" db="UniProtKB">
        <authorList>
            <consortium name="Ensembl"/>
        </authorList>
    </citation>
    <scope>IDENTIFICATION</scope>
</reference>
<proteinExistence type="predicted"/>
<name>A0A8D0ECS2_SALMN</name>
<dbReference type="Proteomes" id="UP000694421">
    <property type="component" value="Unplaced"/>
</dbReference>
<accession>A0A8D0ECS2</accession>
<organism evidence="1 2">
    <name type="scientific">Salvator merianae</name>
    <name type="common">Argentine black and white tegu</name>
    <name type="synonym">Tupinambis merianae</name>
    <dbReference type="NCBI Taxonomy" id="96440"/>
    <lineage>
        <taxon>Eukaryota</taxon>
        <taxon>Metazoa</taxon>
        <taxon>Chordata</taxon>
        <taxon>Craniata</taxon>
        <taxon>Vertebrata</taxon>
        <taxon>Euteleostomi</taxon>
        <taxon>Lepidosauria</taxon>
        <taxon>Squamata</taxon>
        <taxon>Bifurcata</taxon>
        <taxon>Unidentata</taxon>
        <taxon>Episquamata</taxon>
        <taxon>Laterata</taxon>
        <taxon>Teiioidea</taxon>
        <taxon>Teiidae</taxon>
        <taxon>Salvator</taxon>
    </lineage>
</organism>
<sequence>SLGATRLKSGCKVTSGTGSHKTIQEESGLLVSLTLRHFRGRMLLSFTRRCSSGLSPRLCPNELRVNHSPALLSSISAFPASDVSWKKMADLLGHYSKLHVLFTKGSIMPYIARTMPGYDGGRP</sequence>
<keyword evidence="2" id="KW-1185">Reference proteome</keyword>
<evidence type="ECO:0000313" key="1">
    <source>
        <dbReference type="Ensembl" id="ENSSMRP00000028952.1"/>
    </source>
</evidence>
<reference evidence="1" key="2">
    <citation type="submission" date="2025-09" db="UniProtKB">
        <authorList>
            <consortium name="Ensembl"/>
        </authorList>
    </citation>
    <scope>IDENTIFICATION</scope>
</reference>